<comment type="function">
    <text evidence="1">The transhydrogenation between NADH and NADP is coupled to respiration and ATP hydrolysis and functions as a proton pump across the membrane.</text>
</comment>
<evidence type="ECO:0000313" key="15">
    <source>
        <dbReference type="EMBL" id="GEM03216.1"/>
    </source>
</evidence>
<evidence type="ECO:0000256" key="13">
    <source>
        <dbReference type="SAM" id="Phobius"/>
    </source>
</evidence>
<dbReference type="Proteomes" id="UP000321773">
    <property type="component" value="Unassembled WGS sequence"/>
</dbReference>
<evidence type="ECO:0000313" key="16">
    <source>
        <dbReference type="EMBL" id="SFS33503.1"/>
    </source>
</evidence>
<dbReference type="EC" id="7.1.1.1" evidence="3"/>
<sequence>MGMMLVFVLILASFLGFELISKVPAQLHTPLMSGSNAISGITIVGAILSLSGAFVVDSDAMTIILGTLSVFFATINVVGGYMVTDRMLSMFNTGKKEDQVS</sequence>
<reference evidence="15 18" key="2">
    <citation type="submission" date="2019-07" db="EMBL/GenBank/DDBJ databases">
        <title>Whole genome shotgun sequence of Halolactibacillus miurensis NBRC 100873.</title>
        <authorList>
            <person name="Hosoyama A."/>
            <person name="Uohara A."/>
            <person name="Ohji S."/>
            <person name="Ichikawa N."/>
        </authorList>
    </citation>
    <scope>NUCLEOTIDE SEQUENCE [LARGE SCALE GENOMIC DNA]</scope>
    <source>
        <strain evidence="15 18">NBRC 100873</strain>
    </source>
</reference>
<dbReference type="GO" id="GO:0008750">
    <property type="term" value="F:proton-translocating NAD(P)+ transhydrogenase activity"/>
    <property type="evidence" value="ECO:0007669"/>
    <property type="project" value="UniProtKB-EC"/>
</dbReference>
<reference evidence="16 17" key="1">
    <citation type="submission" date="2016-10" db="EMBL/GenBank/DDBJ databases">
        <authorList>
            <person name="de Groot N.N."/>
        </authorList>
    </citation>
    <scope>NUCLEOTIDE SEQUENCE [LARGE SCALE GENOMIC DNA]</scope>
    <source>
        <strain evidence="16 17">DSM 17074</strain>
    </source>
</reference>
<feature type="domain" description="NAD(P) transhydrogenase alpha subunit C-terminal" evidence="14">
    <location>
        <begin position="6"/>
        <end position="92"/>
    </location>
</feature>
<keyword evidence="6 13" id="KW-0812">Transmembrane</keyword>
<dbReference type="Proteomes" id="UP000199139">
    <property type="component" value="Unassembled WGS sequence"/>
</dbReference>
<keyword evidence="18" id="KW-1185">Reference proteome</keyword>
<evidence type="ECO:0000256" key="9">
    <source>
        <dbReference type="ARBA" id="ARBA00022989"/>
    </source>
</evidence>
<keyword evidence="8" id="KW-1278">Translocase</keyword>
<keyword evidence="7" id="KW-0521">NADP</keyword>
<dbReference type="GO" id="GO:0050661">
    <property type="term" value="F:NADP binding"/>
    <property type="evidence" value="ECO:0007669"/>
    <property type="project" value="TreeGrafter"/>
</dbReference>
<evidence type="ECO:0000256" key="1">
    <source>
        <dbReference type="ARBA" id="ARBA00003943"/>
    </source>
</evidence>
<gene>
    <name evidence="15" type="ORF">HMI01_02040</name>
    <name evidence="16" type="ORF">SAMN05421668_101104</name>
</gene>
<evidence type="ECO:0000256" key="7">
    <source>
        <dbReference type="ARBA" id="ARBA00022857"/>
    </source>
</evidence>
<evidence type="ECO:0000313" key="18">
    <source>
        <dbReference type="Proteomes" id="UP000321773"/>
    </source>
</evidence>
<evidence type="ECO:0000256" key="12">
    <source>
        <dbReference type="ARBA" id="ARBA00048202"/>
    </source>
</evidence>
<dbReference type="PANTHER" id="PTHR10160:SF19">
    <property type="entry name" value="PROTON-TRANSLOCATING NAD(P)(+) TRANSHYDROGENASE"/>
    <property type="match status" value="1"/>
</dbReference>
<feature type="transmembrane region" description="Helical" evidence="13">
    <location>
        <begin position="37"/>
        <end position="56"/>
    </location>
</feature>
<dbReference type="Pfam" id="PF12769">
    <property type="entry name" value="PNTB_4TM"/>
    <property type="match status" value="1"/>
</dbReference>
<name>A0A1I6NZW8_9BACI</name>
<keyword evidence="10" id="KW-0520">NAD</keyword>
<feature type="transmembrane region" description="Helical" evidence="13">
    <location>
        <begin position="63"/>
        <end position="83"/>
    </location>
</feature>
<evidence type="ECO:0000256" key="5">
    <source>
        <dbReference type="ARBA" id="ARBA00022519"/>
    </source>
</evidence>
<keyword evidence="4" id="KW-1003">Cell membrane</keyword>
<dbReference type="EMBL" id="BJWJ01000001">
    <property type="protein sequence ID" value="GEM03216.1"/>
    <property type="molecule type" value="Genomic_DNA"/>
</dbReference>
<comment type="subcellular location">
    <subcellularLocation>
        <location evidence="2">Cell inner membrane</location>
        <topology evidence="2">Multi-pass membrane protein</topology>
    </subcellularLocation>
</comment>
<evidence type="ECO:0000256" key="2">
    <source>
        <dbReference type="ARBA" id="ARBA00004429"/>
    </source>
</evidence>
<accession>A0A1I6NZW8</accession>
<evidence type="ECO:0000256" key="6">
    <source>
        <dbReference type="ARBA" id="ARBA00022692"/>
    </source>
</evidence>
<keyword evidence="5" id="KW-0997">Cell inner membrane</keyword>
<evidence type="ECO:0000256" key="8">
    <source>
        <dbReference type="ARBA" id="ARBA00022967"/>
    </source>
</evidence>
<keyword evidence="11 13" id="KW-0472">Membrane</keyword>
<dbReference type="EMBL" id="FPAI01000001">
    <property type="protein sequence ID" value="SFS33503.1"/>
    <property type="molecule type" value="Genomic_DNA"/>
</dbReference>
<evidence type="ECO:0000256" key="4">
    <source>
        <dbReference type="ARBA" id="ARBA00022475"/>
    </source>
</evidence>
<comment type="catalytic activity">
    <reaction evidence="12">
        <text>NAD(+) + NADPH + H(+)(in) = NADH + NADP(+) + H(+)(out)</text>
        <dbReference type="Rhea" id="RHEA:47992"/>
        <dbReference type="ChEBI" id="CHEBI:15378"/>
        <dbReference type="ChEBI" id="CHEBI:57540"/>
        <dbReference type="ChEBI" id="CHEBI:57783"/>
        <dbReference type="ChEBI" id="CHEBI:57945"/>
        <dbReference type="ChEBI" id="CHEBI:58349"/>
        <dbReference type="EC" id="7.1.1.1"/>
    </reaction>
</comment>
<organism evidence="16 17">
    <name type="scientific">Halolactibacillus miurensis</name>
    <dbReference type="NCBI Taxonomy" id="306541"/>
    <lineage>
        <taxon>Bacteria</taxon>
        <taxon>Bacillati</taxon>
        <taxon>Bacillota</taxon>
        <taxon>Bacilli</taxon>
        <taxon>Bacillales</taxon>
        <taxon>Bacillaceae</taxon>
        <taxon>Halolactibacillus</taxon>
    </lineage>
</organism>
<evidence type="ECO:0000256" key="3">
    <source>
        <dbReference type="ARBA" id="ARBA00012943"/>
    </source>
</evidence>
<evidence type="ECO:0000313" key="17">
    <source>
        <dbReference type="Proteomes" id="UP000199139"/>
    </source>
</evidence>
<evidence type="ECO:0000259" key="14">
    <source>
        <dbReference type="Pfam" id="PF12769"/>
    </source>
</evidence>
<dbReference type="RefSeq" id="WP_062320158.1">
    <property type="nucleotide sequence ID" value="NZ_BJWJ01000001.1"/>
</dbReference>
<dbReference type="GO" id="GO:0005886">
    <property type="term" value="C:plasma membrane"/>
    <property type="evidence" value="ECO:0007669"/>
    <property type="project" value="UniProtKB-SubCell"/>
</dbReference>
<dbReference type="InterPro" id="IPR024605">
    <property type="entry name" value="NADP_transhyd_a_C"/>
</dbReference>
<evidence type="ECO:0000256" key="10">
    <source>
        <dbReference type="ARBA" id="ARBA00023027"/>
    </source>
</evidence>
<dbReference type="GO" id="GO:0006740">
    <property type="term" value="P:NADPH regeneration"/>
    <property type="evidence" value="ECO:0007669"/>
    <property type="project" value="TreeGrafter"/>
</dbReference>
<dbReference type="AlphaFoldDB" id="A0A1I6NZW8"/>
<dbReference type="STRING" id="306541.SAMN05421668_101104"/>
<keyword evidence="9 13" id="KW-1133">Transmembrane helix</keyword>
<protein>
    <recommendedName>
        <fullName evidence="3">proton-translocating NAD(P)(+) transhydrogenase</fullName>
        <ecNumber evidence="3">7.1.1.1</ecNumber>
    </recommendedName>
</protein>
<evidence type="ECO:0000256" key="11">
    <source>
        <dbReference type="ARBA" id="ARBA00023136"/>
    </source>
</evidence>
<dbReference type="PANTHER" id="PTHR10160">
    <property type="entry name" value="NAD(P) TRANSHYDROGENASE"/>
    <property type="match status" value="1"/>
</dbReference>
<proteinExistence type="predicted"/>
<dbReference type="OrthoDB" id="9810841at2"/>